<protein>
    <submittedName>
        <fullName evidence="1">10646_t:CDS:1</fullName>
    </submittedName>
</protein>
<dbReference type="EMBL" id="CAJVPM010011326">
    <property type="protein sequence ID" value="CAG8580236.1"/>
    <property type="molecule type" value="Genomic_DNA"/>
</dbReference>
<feature type="non-terminal residue" evidence="1">
    <location>
        <position position="62"/>
    </location>
</feature>
<organism evidence="1 2">
    <name type="scientific">Scutellospora calospora</name>
    <dbReference type="NCBI Taxonomy" id="85575"/>
    <lineage>
        <taxon>Eukaryota</taxon>
        <taxon>Fungi</taxon>
        <taxon>Fungi incertae sedis</taxon>
        <taxon>Mucoromycota</taxon>
        <taxon>Glomeromycotina</taxon>
        <taxon>Glomeromycetes</taxon>
        <taxon>Diversisporales</taxon>
        <taxon>Gigasporaceae</taxon>
        <taxon>Scutellospora</taxon>
    </lineage>
</organism>
<feature type="non-terminal residue" evidence="1">
    <location>
        <position position="1"/>
    </location>
</feature>
<evidence type="ECO:0000313" key="1">
    <source>
        <dbReference type="EMBL" id="CAG8580236.1"/>
    </source>
</evidence>
<dbReference type="Proteomes" id="UP000789860">
    <property type="component" value="Unassembled WGS sequence"/>
</dbReference>
<evidence type="ECO:0000313" key="2">
    <source>
        <dbReference type="Proteomes" id="UP000789860"/>
    </source>
</evidence>
<name>A0ACA9MAH2_9GLOM</name>
<proteinExistence type="predicted"/>
<gene>
    <name evidence="1" type="ORF">SCALOS_LOCUS6176</name>
</gene>
<reference evidence="1" key="1">
    <citation type="submission" date="2021-06" db="EMBL/GenBank/DDBJ databases">
        <authorList>
            <person name="Kallberg Y."/>
            <person name="Tangrot J."/>
            <person name="Rosling A."/>
        </authorList>
    </citation>
    <scope>NUCLEOTIDE SEQUENCE</scope>
    <source>
        <strain evidence="1">AU212A</strain>
    </source>
</reference>
<comment type="caution">
    <text evidence="1">The sequence shown here is derived from an EMBL/GenBank/DDBJ whole genome shotgun (WGS) entry which is preliminary data.</text>
</comment>
<keyword evidence="2" id="KW-1185">Reference proteome</keyword>
<sequence length="62" mass="7356">ISSEELNQIWNNQEELDDKNNLDLFLSENNNESELDKEKLLARSNRIKLMVTLLDPRLKEIE</sequence>
<accession>A0ACA9MAH2</accession>